<dbReference type="CDD" id="cd03801">
    <property type="entry name" value="GT4_PimA-like"/>
    <property type="match status" value="1"/>
</dbReference>
<evidence type="ECO:0000259" key="2">
    <source>
        <dbReference type="Pfam" id="PF13439"/>
    </source>
</evidence>
<gene>
    <name evidence="3" type="ORF">A2983_03295</name>
</gene>
<accession>A0A1F6N3F7</accession>
<feature type="domain" description="Glycosyl transferase family 1" evidence="1">
    <location>
        <begin position="188"/>
        <end position="352"/>
    </location>
</feature>
<dbReference type="InterPro" id="IPR028098">
    <property type="entry name" value="Glyco_trans_4-like_N"/>
</dbReference>
<organism evidence="3 4">
    <name type="scientific">Candidatus Magasanikbacteria bacterium RIFCSPLOWO2_01_FULL_40_15</name>
    <dbReference type="NCBI Taxonomy" id="1798686"/>
    <lineage>
        <taxon>Bacteria</taxon>
        <taxon>Candidatus Magasanikiibacteriota</taxon>
    </lineage>
</organism>
<evidence type="ECO:0000313" key="4">
    <source>
        <dbReference type="Proteomes" id="UP000177040"/>
    </source>
</evidence>
<protein>
    <recommendedName>
        <fullName evidence="5">Glycosyl transferase family 1</fullName>
    </recommendedName>
</protein>
<dbReference type="Pfam" id="PF13439">
    <property type="entry name" value="Glyco_transf_4"/>
    <property type="match status" value="1"/>
</dbReference>
<reference evidence="3 4" key="1">
    <citation type="journal article" date="2016" name="Nat. Commun.">
        <title>Thousands of microbial genomes shed light on interconnected biogeochemical processes in an aquifer system.</title>
        <authorList>
            <person name="Anantharaman K."/>
            <person name="Brown C.T."/>
            <person name="Hug L.A."/>
            <person name="Sharon I."/>
            <person name="Castelle C.J."/>
            <person name="Probst A.J."/>
            <person name="Thomas B.C."/>
            <person name="Singh A."/>
            <person name="Wilkins M.J."/>
            <person name="Karaoz U."/>
            <person name="Brodie E.L."/>
            <person name="Williams K.H."/>
            <person name="Hubbard S.S."/>
            <person name="Banfield J.F."/>
        </authorList>
    </citation>
    <scope>NUCLEOTIDE SEQUENCE [LARGE SCALE GENOMIC DNA]</scope>
</reference>
<dbReference type="Proteomes" id="UP000177040">
    <property type="component" value="Unassembled WGS sequence"/>
</dbReference>
<dbReference type="InterPro" id="IPR001296">
    <property type="entry name" value="Glyco_trans_1"/>
</dbReference>
<dbReference type="AlphaFoldDB" id="A0A1F6N3F7"/>
<evidence type="ECO:0000313" key="3">
    <source>
        <dbReference type="EMBL" id="OGH78516.1"/>
    </source>
</evidence>
<proteinExistence type="predicted"/>
<evidence type="ECO:0000259" key="1">
    <source>
        <dbReference type="Pfam" id="PF00534"/>
    </source>
</evidence>
<comment type="caution">
    <text evidence="3">The sequence shown here is derived from an EMBL/GenBank/DDBJ whole genome shotgun (WGS) entry which is preliminary data.</text>
</comment>
<dbReference type="EMBL" id="MFQH01000009">
    <property type="protein sequence ID" value="OGH78516.1"/>
    <property type="molecule type" value="Genomic_DNA"/>
</dbReference>
<dbReference type="Gene3D" id="3.40.50.2000">
    <property type="entry name" value="Glycogen Phosphorylase B"/>
    <property type="match status" value="2"/>
</dbReference>
<dbReference type="SUPFAM" id="SSF53756">
    <property type="entry name" value="UDP-Glycosyltransferase/glycogen phosphorylase"/>
    <property type="match status" value="1"/>
</dbReference>
<evidence type="ECO:0008006" key="5">
    <source>
        <dbReference type="Google" id="ProtNLM"/>
    </source>
</evidence>
<feature type="domain" description="Glycosyltransferase subfamily 4-like N-terminal" evidence="2">
    <location>
        <begin position="15"/>
        <end position="176"/>
    </location>
</feature>
<dbReference type="Pfam" id="PF00534">
    <property type="entry name" value="Glycos_transf_1"/>
    <property type="match status" value="1"/>
</dbReference>
<sequence length="376" mass="42528">MRIAMIGQKGMPASFGGVERHVHDLAVHLAKLNHDVTVYGRSWYTKNQGTINIDGVIIKHLASIKTKHLDTFTHTLLSSLHALSQKYDVIHYHGVGPALVSWIPRLFSPRTKVITTFHSIDRYHQKWGLIAKLFLRIGEKATVLFAHKTITVSRSLQLYCLNEFDRETTYIPNAVNQVETINSEELLKKFGLVSSQYILMVARLVPHKGAHILIDAFSALKQNINNPAITNLKLVIVGGSAYTNEYIKNLHQKANLCNDIVFTDFQSGQALETLFAHAKVLVHPSLNEGLPITVLEAMNWAKPVLLSNIPEHLELINNPKIIFNQNDSSDLKTKLNTFLSLSSDEQKKLGEENVLIIEKQYRWDAIMPRIIEMYKA</sequence>
<dbReference type="PANTHER" id="PTHR12526:SF638">
    <property type="entry name" value="SPORE COAT PROTEIN SA"/>
    <property type="match status" value="1"/>
</dbReference>
<name>A0A1F6N3F7_9BACT</name>
<dbReference type="PANTHER" id="PTHR12526">
    <property type="entry name" value="GLYCOSYLTRANSFERASE"/>
    <property type="match status" value="1"/>
</dbReference>
<dbReference type="GO" id="GO:0016757">
    <property type="term" value="F:glycosyltransferase activity"/>
    <property type="evidence" value="ECO:0007669"/>
    <property type="project" value="InterPro"/>
</dbReference>